<dbReference type="Gene3D" id="3.30.160.60">
    <property type="entry name" value="Classic Zinc Finger"/>
    <property type="match status" value="2"/>
</dbReference>
<protein>
    <recommendedName>
        <fullName evidence="6">C2H2-type domain-containing protein</fullName>
    </recommendedName>
</protein>
<dbReference type="GO" id="GO:0008270">
    <property type="term" value="F:zinc ion binding"/>
    <property type="evidence" value="ECO:0007669"/>
    <property type="project" value="UniProtKB-KW"/>
</dbReference>
<proteinExistence type="predicted"/>
<evidence type="ECO:0000256" key="4">
    <source>
        <dbReference type="PROSITE-ProRule" id="PRU00042"/>
    </source>
</evidence>
<keyword evidence="1" id="KW-0479">Metal-binding</keyword>
<dbReference type="AlphaFoldDB" id="A0A9W8E070"/>
<evidence type="ECO:0000256" key="1">
    <source>
        <dbReference type="ARBA" id="ARBA00022723"/>
    </source>
</evidence>
<accession>A0A9W8E070</accession>
<feature type="compositionally biased region" description="Low complexity" evidence="5">
    <location>
        <begin position="205"/>
        <end position="230"/>
    </location>
</feature>
<keyword evidence="2 4" id="KW-0863">Zinc-finger</keyword>
<dbReference type="Proteomes" id="UP001150569">
    <property type="component" value="Unassembled WGS sequence"/>
</dbReference>
<comment type="caution">
    <text evidence="7">The sequence shown here is derived from an EMBL/GenBank/DDBJ whole genome shotgun (WGS) entry which is preliminary data.</text>
</comment>
<reference evidence="7" key="1">
    <citation type="submission" date="2022-07" db="EMBL/GenBank/DDBJ databases">
        <title>Phylogenomic reconstructions and comparative analyses of Kickxellomycotina fungi.</title>
        <authorList>
            <person name="Reynolds N.K."/>
            <person name="Stajich J.E."/>
            <person name="Barry K."/>
            <person name="Grigoriev I.V."/>
            <person name="Crous P."/>
            <person name="Smith M.E."/>
        </authorList>
    </citation>
    <scope>NUCLEOTIDE SEQUENCE</scope>
    <source>
        <strain evidence="7">RSA 861</strain>
    </source>
</reference>
<name>A0A9W8E070_9FUNG</name>
<dbReference type="GO" id="GO:0000978">
    <property type="term" value="F:RNA polymerase II cis-regulatory region sequence-specific DNA binding"/>
    <property type="evidence" value="ECO:0007669"/>
    <property type="project" value="TreeGrafter"/>
</dbReference>
<sequence>MLPPPSNALLHQTNLSEITATSVTPDGTCYPPPASPGTMGAIESDSFIKPPEPSPLYAAESFAGLRNSLPHMQTNLSQHPDAPPASAVHTLRLPQLAAVAALYSDHPPSTPASSATYPRLREPSSAGPLRTVWRASPAPSVAYPVPPPACTRISFLLNPVTEDATSSAYLVGTSAPPATPSQGHAASVRPRSARPISTEVSTLEALPSSSAPGSDLSSPNLTDSSPNGVPRRPRNRRSADGANLKPHACTFGNCGARFGRMEHLRRHESVHSGRRPHHCTFDGCGKSFARRDNLRQHMETHLRQSRSVNSAETPGFSSHPVLLAPAPAHPTALTNGCPPSTPTLTEVRPGYTLDRPPVPVRPRPE</sequence>
<dbReference type="SMART" id="SM00355">
    <property type="entry name" value="ZnF_C2H2"/>
    <property type="match status" value="2"/>
</dbReference>
<dbReference type="Pfam" id="PF00096">
    <property type="entry name" value="zf-C2H2"/>
    <property type="match status" value="1"/>
</dbReference>
<evidence type="ECO:0000256" key="5">
    <source>
        <dbReference type="SAM" id="MobiDB-lite"/>
    </source>
</evidence>
<dbReference type="OrthoDB" id="6365676at2759"/>
<feature type="region of interest" description="Disordered" evidence="5">
    <location>
        <begin position="171"/>
        <end position="246"/>
    </location>
</feature>
<dbReference type="EMBL" id="JANBPT010000149">
    <property type="protein sequence ID" value="KAJ1926816.1"/>
    <property type="molecule type" value="Genomic_DNA"/>
</dbReference>
<dbReference type="FunFam" id="3.30.160.60:FF:000065">
    <property type="entry name" value="B-cell CLL/lymphoma 6, member B"/>
    <property type="match status" value="1"/>
</dbReference>
<dbReference type="PROSITE" id="PS50157">
    <property type="entry name" value="ZINC_FINGER_C2H2_2"/>
    <property type="match status" value="2"/>
</dbReference>
<feature type="region of interest" description="Disordered" evidence="5">
    <location>
        <begin position="326"/>
        <end position="365"/>
    </location>
</feature>
<evidence type="ECO:0000259" key="6">
    <source>
        <dbReference type="PROSITE" id="PS50157"/>
    </source>
</evidence>
<dbReference type="InterPro" id="IPR013087">
    <property type="entry name" value="Znf_C2H2_type"/>
</dbReference>
<dbReference type="PANTHER" id="PTHR23235:SF60">
    <property type="entry name" value="STRIPE, ISOFORM D"/>
    <property type="match status" value="1"/>
</dbReference>
<feature type="compositionally biased region" description="Pro residues" evidence="5">
    <location>
        <begin position="356"/>
        <end position="365"/>
    </location>
</feature>
<evidence type="ECO:0000256" key="3">
    <source>
        <dbReference type="ARBA" id="ARBA00022833"/>
    </source>
</evidence>
<gene>
    <name evidence="7" type="ORF">IWQ60_003481</name>
</gene>
<feature type="domain" description="C2H2-type" evidence="6">
    <location>
        <begin position="277"/>
        <end position="306"/>
    </location>
</feature>
<keyword evidence="3" id="KW-0862">Zinc</keyword>
<dbReference type="SUPFAM" id="SSF57667">
    <property type="entry name" value="beta-beta-alpha zinc fingers"/>
    <property type="match status" value="1"/>
</dbReference>
<dbReference type="PANTHER" id="PTHR23235">
    <property type="entry name" value="KRUEPPEL-LIKE TRANSCRIPTION FACTOR"/>
    <property type="match status" value="1"/>
</dbReference>
<evidence type="ECO:0000313" key="8">
    <source>
        <dbReference type="Proteomes" id="UP001150569"/>
    </source>
</evidence>
<dbReference type="InterPro" id="IPR036236">
    <property type="entry name" value="Znf_C2H2_sf"/>
</dbReference>
<evidence type="ECO:0000256" key="2">
    <source>
        <dbReference type="ARBA" id="ARBA00022771"/>
    </source>
</evidence>
<dbReference type="GO" id="GO:0000981">
    <property type="term" value="F:DNA-binding transcription factor activity, RNA polymerase II-specific"/>
    <property type="evidence" value="ECO:0007669"/>
    <property type="project" value="TreeGrafter"/>
</dbReference>
<feature type="region of interest" description="Disordered" evidence="5">
    <location>
        <begin position="19"/>
        <end position="42"/>
    </location>
</feature>
<keyword evidence="8" id="KW-1185">Reference proteome</keyword>
<organism evidence="7 8">
    <name type="scientific">Tieghemiomyces parasiticus</name>
    <dbReference type="NCBI Taxonomy" id="78921"/>
    <lineage>
        <taxon>Eukaryota</taxon>
        <taxon>Fungi</taxon>
        <taxon>Fungi incertae sedis</taxon>
        <taxon>Zoopagomycota</taxon>
        <taxon>Kickxellomycotina</taxon>
        <taxon>Dimargaritomycetes</taxon>
        <taxon>Dimargaritales</taxon>
        <taxon>Dimargaritaceae</taxon>
        <taxon>Tieghemiomyces</taxon>
    </lineage>
</organism>
<dbReference type="PROSITE" id="PS00028">
    <property type="entry name" value="ZINC_FINGER_C2H2_1"/>
    <property type="match status" value="2"/>
</dbReference>
<evidence type="ECO:0000313" key="7">
    <source>
        <dbReference type="EMBL" id="KAJ1926816.1"/>
    </source>
</evidence>
<feature type="domain" description="C2H2-type" evidence="6">
    <location>
        <begin position="247"/>
        <end position="276"/>
    </location>
</feature>